<proteinExistence type="predicted"/>
<sequence>MECITIIYVRNSNLAVQLELRLVPHCSYNDQNSIIQQETPVSTPGSLSSALSTTNCEEKKGEGGPQIAILVCSRLALEICKPTANLSQQECKRETSL</sequence>
<dbReference type="AlphaFoldDB" id="A0A4Y2T7A8"/>
<comment type="caution">
    <text evidence="1">The sequence shown here is derived from an EMBL/GenBank/DDBJ whole genome shotgun (WGS) entry which is preliminary data.</text>
</comment>
<evidence type="ECO:0000313" key="2">
    <source>
        <dbReference type="Proteomes" id="UP000499080"/>
    </source>
</evidence>
<dbReference type="Proteomes" id="UP000499080">
    <property type="component" value="Unassembled WGS sequence"/>
</dbReference>
<name>A0A4Y2T7A8_ARAVE</name>
<protein>
    <submittedName>
        <fullName evidence="1">Uncharacterized protein</fullName>
    </submittedName>
</protein>
<accession>A0A4Y2T7A8</accession>
<reference evidence="1 2" key="1">
    <citation type="journal article" date="2019" name="Sci. Rep.">
        <title>Orb-weaving spider Araneus ventricosus genome elucidates the spidroin gene catalogue.</title>
        <authorList>
            <person name="Kono N."/>
            <person name="Nakamura H."/>
            <person name="Ohtoshi R."/>
            <person name="Moran D.A.P."/>
            <person name="Shinohara A."/>
            <person name="Yoshida Y."/>
            <person name="Fujiwara M."/>
            <person name="Mori M."/>
            <person name="Tomita M."/>
            <person name="Arakawa K."/>
        </authorList>
    </citation>
    <scope>NUCLEOTIDE SEQUENCE [LARGE SCALE GENOMIC DNA]</scope>
</reference>
<keyword evidence="2" id="KW-1185">Reference proteome</keyword>
<dbReference type="EMBL" id="BGPR01026597">
    <property type="protein sequence ID" value="GBN96447.1"/>
    <property type="molecule type" value="Genomic_DNA"/>
</dbReference>
<gene>
    <name evidence="1" type="ORF">AVEN_207_1</name>
</gene>
<evidence type="ECO:0000313" key="1">
    <source>
        <dbReference type="EMBL" id="GBN96447.1"/>
    </source>
</evidence>
<feature type="non-terminal residue" evidence="1">
    <location>
        <position position="97"/>
    </location>
</feature>
<organism evidence="1 2">
    <name type="scientific">Araneus ventricosus</name>
    <name type="common">Orbweaver spider</name>
    <name type="synonym">Epeira ventricosa</name>
    <dbReference type="NCBI Taxonomy" id="182803"/>
    <lineage>
        <taxon>Eukaryota</taxon>
        <taxon>Metazoa</taxon>
        <taxon>Ecdysozoa</taxon>
        <taxon>Arthropoda</taxon>
        <taxon>Chelicerata</taxon>
        <taxon>Arachnida</taxon>
        <taxon>Araneae</taxon>
        <taxon>Araneomorphae</taxon>
        <taxon>Entelegynae</taxon>
        <taxon>Araneoidea</taxon>
        <taxon>Araneidae</taxon>
        <taxon>Araneus</taxon>
    </lineage>
</organism>